<evidence type="ECO:0000313" key="4">
    <source>
        <dbReference type="Proteomes" id="UP000510844"/>
    </source>
</evidence>
<protein>
    <submittedName>
        <fullName evidence="3">MBL fold metallo-hydrolase</fullName>
    </submittedName>
</protein>
<organism evidence="3 4">
    <name type="scientific">Micromonospora robiginosa</name>
    <dbReference type="NCBI Taxonomy" id="2749844"/>
    <lineage>
        <taxon>Bacteria</taxon>
        <taxon>Bacillati</taxon>
        <taxon>Actinomycetota</taxon>
        <taxon>Actinomycetes</taxon>
        <taxon>Micromonosporales</taxon>
        <taxon>Micromonosporaceae</taxon>
        <taxon>Micromonospora</taxon>
    </lineage>
</organism>
<reference evidence="4" key="1">
    <citation type="submission" date="2020-07" db="EMBL/GenBank/DDBJ databases">
        <title>A new Micromonospora strain with potent antibiotic activity isolated from the microbiome of a mid-Atlantic deep-sea sponge.</title>
        <authorList>
            <person name="Back C.R."/>
            <person name="Stennett H.L."/>
            <person name="Williams S.E."/>
            <person name="Wang L."/>
            <person name="Ojeda Gomez J."/>
            <person name="Abdulle O.M."/>
            <person name="Duffy T."/>
            <person name="Hendry K.R."/>
            <person name="Powell D."/>
            <person name="Stach J.E."/>
            <person name="Essex-Lopresti A.E."/>
            <person name="Willis C.L."/>
            <person name="Curnow P."/>
            <person name="Race P.R."/>
        </authorList>
    </citation>
    <scope>NUCLEOTIDE SEQUENCE [LARGE SCALE GENOMIC DNA]</scope>
    <source>
        <strain evidence="4">28ISP2-46</strain>
    </source>
</reference>
<dbReference type="EMBL" id="CP059322">
    <property type="protein sequence ID" value="QLQ36507.1"/>
    <property type="molecule type" value="Genomic_DNA"/>
</dbReference>
<dbReference type="AlphaFoldDB" id="A0A7L6B3I9"/>
<evidence type="ECO:0000256" key="1">
    <source>
        <dbReference type="SAM" id="MobiDB-lite"/>
    </source>
</evidence>
<dbReference type="Proteomes" id="UP000510844">
    <property type="component" value="Chromosome"/>
</dbReference>
<dbReference type="InterPro" id="IPR036866">
    <property type="entry name" value="RibonucZ/Hydroxyglut_hydro"/>
</dbReference>
<keyword evidence="4" id="KW-1185">Reference proteome</keyword>
<feature type="domain" description="Diiron non-heme beta-hydroxylase N-terminal" evidence="2">
    <location>
        <begin position="9"/>
        <end position="53"/>
    </location>
</feature>
<accession>A0A7L6B3I9</accession>
<sequence length="482" mass="51602">MRHRPETRYLCSDVLVQPLVDRFDAWLYTVAPAPAALTLAHAQIPLMQRRLSRPGGAGVAALLESIKRDRGAMLDFAAAAATAEEMIADATAPDDLAALYRRLPQAVQGLVELTRDRGGRPGIRWIESLLYRSRVHDEQRQSIRIGPAPAGRARGLPGGPHLPGPDTLDLPVRFDAEAVTELARARVRPTTLDHLAEVLGLDGARAALLDRFLAPAPAVRSGRHLEAGGRIRYLGRSSFLVQTPEGAVLTDPFVDTRGRYVIGDLPDHVDLILLTNGWQEPAAFATLVQLRGRIGGVVVPRSSKGNIADPSLVLFLRHTGFPVVEVDDFEEVAFPGGSVVATPYQDDGAGPDVRAKSTYVVKAAGATVFVGSGSGSAEPLLYRGIRDVAGPIDMAFLARDVSAPPQAWLDALPGHPGERRVEPAPAADRAAAIVSGLDADEMWTYAPGAEPAVPGAIGDIERWCAGRGILARQLTGGREWRW</sequence>
<reference evidence="3 4" key="2">
    <citation type="journal article" date="2021" name="Mar. Drugs">
        <title>A New Micromonospora Strain with Antibiotic Activity Isolated from the Microbiome of a Mid-Atlantic Deep-Sea Sponge.</title>
        <authorList>
            <person name="Back C.R."/>
            <person name="Stennett H.L."/>
            <person name="Williams S.E."/>
            <person name="Wang L."/>
            <person name="Ojeda Gomez J."/>
            <person name="Abdulle O.M."/>
            <person name="Duffy T."/>
            <person name="Neal C."/>
            <person name="Mantell J."/>
            <person name="Jepson M.A."/>
            <person name="Hendry K.R."/>
            <person name="Powell D."/>
            <person name="Stach J.E.M."/>
            <person name="Essex-Lopresti A.E."/>
            <person name="Willis C.L."/>
            <person name="Curnow P."/>
            <person name="Race P.R."/>
        </authorList>
    </citation>
    <scope>NUCLEOTIDE SEQUENCE [LARGE SCALE GENOMIC DNA]</scope>
    <source>
        <strain evidence="3 4">28ISP2-46</strain>
    </source>
</reference>
<evidence type="ECO:0000313" key="3">
    <source>
        <dbReference type="EMBL" id="QLQ36507.1"/>
    </source>
</evidence>
<evidence type="ECO:0000259" key="2">
    <source>
        <dbReference type="Pfam" id="PF18456"/>
    </source>
</evidence>
<dbReference type="RefSeq" id="WP_181569023.1">
    <property type="nucleotide sequence ID" value="NZ_CP059322.2"/>
</dbReference>
<dbReference type="SUPFAM" id="SSF56281">
    <property type="entry name" value="Metallo-hydrolase/oxidoreductase"/>
    <property type="match status" value="1"/>
</dbReference>
<proteinExistence type="predicted"/>
<dbReference type="Gene3D" id="3.60.15.10">
    <property type="entry name" value="Ribonuclease Z/Hydroxyacylglutathione hydrolase-like"/>
    <property type="match status" value="1"/>
</dbReference>
<feature type="domain" description="Diiron non-heme beta-hydroxylase N-terminal" evidence="2">
    <location>
        <begin position="58"/>
        <end position="217"/>
    </location>
</feature>
<feature type="compositionally biased region" description="Low complexity" evidence="1">
    <location>
        <begin position="146"/>
        <end position="155"/>
    </location>
</feature>
<gene>
    <name evidence="3" type="ORF">H1D33_24945</name>
</gene>
<dbReference type="Pfam" id="PF18456">
    <property type="entry name" value="CmlA_N"/>
    <property type="match status" value="2"/>
</dbReference>
<dbReference type="KEGG" id="mfeu:H1D33_24945"/>
<feature type="region of interest" description="Disordered" evidence="1">
    <location>
        <begin position="140"/>
        <end position="165"/>
    </location>
</feature>
<name>A0A7L6B3I9_9ACTN</name>
<dbReference type="InterPro" id="IPR041141">
    <property type="entry name" value="CmlA_N"/>
</dbReference>